<gene>
    <name evidence="2" type="ORF">ZIOFF_001310</name>
</gene>
<protein>
    <recommendedName>
        <fullName evidence="4">Polygalacturonase</fullName>
    </recommendedName>
</protein>
<dbReference type="Gene3D" id="2.160.20.10">
    <property type="entry name" value="Single-stranded right-handed beta-helix, Pectin lyase-like"/>
    <property type="match status" value="1"/>
</dbReference>
<dbReference type="InterPro" id="IPR051801">
    <property type="entry name" value="GH28_Enzymes"/>
</dbReference>
<keyword evidence="3" id="KW-1185">Reference proteome</keyword>
<sequence>MSYSIIALYGAWIIDAIVILVLAIVDLIKVIGTDDVGYCNYEHNLTPKPHSVTIAEFGMIGDSNMEDSGLLKYCLLFEVILRQRRGAQLYVPKGKYLTESFNLTSHLTLLLEEGTGIFGSQASTTINTVYPLLWLLYTSNAGI</sequence>
<dbReference type="Proteomes" id="UP000734854">
    <property type="component" value="Unassembled WGS sequence"/>
</dbReference>
<dbReference type="InterPro" id="IPR012334">
    <property type="entry name" value="Pectin_lyas_fold"/>
</dbReference>
<accession>A0A8J5I5N8</accession>
<comment type="caution">
    <text evidence="2">The sequence shown here is derived from an EMBL/GenBank/DDBJ whole genome shotgun (WGS) entry which is preliminary data.</text>
</comment>
<keyword evidence="1" id="KW-0472">Membrane</keyword>
<evidence type="ECO:0008006" key="4">
    <source>
        <dbReference type="Google" id="ProtNLM"/>
    </source>
</evidence>
<dbReference type="InterPro" id="IPR011050">
    <property type="entry name" value="Pectin_lyase_fold/virulence"/>
</dbReference>
<dbReference type="SUPFAM" id="SSF51126">
    <property type="entry name" value="Pectin lyase-like"/>
    <property type="match status" value="1"/>
</dbReference>
<reference evidence="2 3" key="1">
    <citation type="submission" date="2020-08" db="EMBL/GenBank/DDBJ databases">
        <title>Plant Genome Project.</title>
        <authorList>
            <person name="Zhang R.-G."/>
        </authorList>
    </citation>
    <scope>NUCLEOTIDE SEQUENCE [LARGE SCALE GENOMIC DNA]</scope>
    <source>
        <tissue evidence="2">Rhizome</tissue>
    </source>
</reference>
<evidence type="ECO:0000313" key="2">
    <source>
        <dbReference type="EMBL" id="KAG6536259.1"/>
    </source>
</evidence>
<dbReference type="EMBL" id="JACMSC010000001">
    <property type="protein sequence ID" value="KAG6536259.1"/>
    <property type="molecule type" value="Genomic_DNA"/>
</dbReference>
<evidence type="ECO:0000313" key="3">
    <source>
        <dbReference type="Proteomes" id="UP000734854"/>
    </source>
</evidence>
<keyword evidence="1" id="KW-1133">Transmembrane helix</keyword>
<name>A0A8J5I5N8_ZINOF</name>
<dbReference type="AlphaFoldDB" id="A0A8J5I5N8"/>
<dbReference type="PANTHER" id="PTHR31339:SF5">
    <property type="entry name" value="HYDROLASE FAMILY 28 PROTEIN, PUTATIVE, EXPRESSED-RELATED"/>
    <property type="match status" value="1"/>
</dbReference>
<evidence type="ECO:0000256" key="1">
    <source>
        <dbReference type="SAM" id="Phobius"/>
    </source>
</evidence>
<dbReference type="PANTHER" id="PTHR31339">
    <property type="entry name" value="PECTIN LYASE-RELATED"/>
    <property type="match status" value="1"/>
</dbReference>
<organism evidence="2 3">
    <name type="scientific">Zingiber officinale</name>
    <name type="common">Ginger</name>
    <name type="synonym">Amomum zingiber</name>
    <dbReference type="NCBI Taxonomy" id="94328"/>
    <lineage>
        <taxon>Eukaryota</taxon>
        <taxon>Viridiplantae</taxon>
        <taxon>Streptophyta</taxon>
        <taxon>Embryophyta</taxon>
        <taxon>Tracheophyta</taxon>
        <taxon>Spermatophyta</taxon>
        <taxon>Magnoliopsida</taxon>
        <taxon>Liliopsida</taxon>
        <taxon>Zingiberales</taxon>
        <taxon>Zingiberaceae</taxon>
        <taxon>Zingiber</taxon>
    </lineage>
</organism>
<keyword evidence="1" id="KW-0812">Transmembrane</keyword>
<proteinExistence type="predicted"/>
<feature type="transmembrane region" description="Helical" evidence="1">
    <location>
        <begin position="6"/>
        <end position="25"/>
    </location>
</feature>